<comment type="similarity">
    <text evidence="11 13">Belongs to the DnaJ family.</text>
</comment>
<dbReference type="SUPFAM" id="SSF57938">
    <property type="entry name" value="DnaJ/Hsp40 cysteine-rich domain"/>
    <property type="match status" value="1"/>
</dbReference>
<comment type="cofactor">
    <cofactor evidence="13">
        <name>Zn(2+)</name>
        <dbReference type="ChEBI" id="CHEBI:29105"/>
    </cofactor>
    <text evidence="13">Binds 2 Zn(2+) ions per monomer.</text>
</comment>
<name>A0A133N6Q2_9FUSO</name>
<dbReference type="PANTHER" id="PTHR43096">
    <property type="entry name" value="DNAJ HOMOLOG 1, MITOCHONDRIAL-RELATED"/>
    <property type="match status" value="1"/>
</dbReference>
<dbReference type="Pfam" id="PF00684">
    <property type="entry name" value="DnaJ_CXXCXGXG"/>
    <property type="match status" value="1"/>
</dbReference>
<dbReference type="InterPro" id="IPR012724">
    <property type="entry name" value="DnaJ"/>
</dbReference>
<feature type="domain" description="CR-type" evidence="16">
    <location>
        <begin position="164"/>
        <end position="245"/>
    </location>
</feature>
<dbReference type="SUPFAM" id="SSF49493">
    <property type="entry name" value="HSP40/DnaJ peptide-binding domain"/>
    <property type="match status" value="2"/>
</dbReference>
<dbReference type="Pfam" id="PF01556">
    <property type="entry name" value="DnaJ_C"/>
    <property type="match status" value="1"/>
</dbReference>
<evidence type="ECO:0000256" key="7">
    <source>
        <dbReference type="ARBA" id="ARBA00022771"/>
    </source>
</evidence>
<dbReference type="Gene3D" id="2.60.260.20">
    <property type="entry name" value="Urease metallochaperone UreE, N-terminal domain"/>
    <property type="match status" value="2"/>
</dbReference>
<evidence type="ECO:0000256" key="9">
    <source>
        <dbReference type="ARBA" id="ARBA00023016"/>
    </source>
</evidence>
<feature type="binding site" evidence="13">
    <location>
        <position position="180"/>
    </location>
    <ligand>
        <name>Zn(2+)</name>
        <dbReference type="ChEBI" id="CHEBI:29105"/>
        <label>1</label>
    </ligand>
</feature>
<evidence type="ECO:0000259" key="15">
    <source>
        <dbReference type="PROSITE" id="PS50076"/>
    </source>
</evidence>
<dbReference type="AlphaFoldDB" id="A0A133N6Q2"/>
<feature type="binding site" evidence="13">
    <location>
        <position position="236"/>
    </location>
    <ligand>
        <name>Zn(2+)</name>
        <dbReference type="ChEBI" id="CHEBI:29105"/>
        <label>1</label>
    </ligand>
</feature>
<keyword evidence="3 13" id="KW-0963">Cytoplasm</keyword>
<feature type="binding site" evidence="13">
    <location>
        <position position="233"/>
    </location>
    <ligand>
        <name>Zn(2+)</name>
        <dbReference type="ChEBI" id="CHEBI:29105"/>
        <label>1</label>
    </ligand>
</feature>
<dbReference type="NCBIfam" id="TIGR02349">
    <property type="entry name" value="DnaJ_bact"/>
    <property type="match status" value="1"/>
</dbReference>
<evidence type="ECO:0000256" key="4">
    <source>
        <dbReference type="ARBA" id="ARBA00022705"/>
    </source>
</evidence>
<dbReference type="HAMAP" id="MF_01152">
    <property type="entry name" value="DnaJ"/>
    <property type="match status" value="1"/>
</dbReference>
<dbReference type="FunFam" id="2.60.260.20:FF:000004">
    <property type="entry name" value="Molecular chaperone DnaJ"/>
    <property type="match status" value="1"/>
</dbReference>
<evidence type="ECO:0000256" key="8">
    <source>
        <dbReference type="ARBA" id="ARBA00022833"/>
    </source>
</evidence>
<dbReference type="EMBL" id="LRPX01000106">
    <property type="protein sequence ID" value="KXA11965.1"/>
    <property type="molecule type" value="Genomic_DNA"/>
</dbReference>
<feature type="zinc finger region" description="CR-type" evidence="14">
    <location>
        <begin position="164"/>
        <end position="245"/>
    </location>
</feature>
<dbReference type="GO" id="GO:0009408">
    <property type="term" value="P:response to heat"/>
    <property type="evidence" value="ECO:0007669"/>
    <property type="project" value="InterPro"/>
</dbReference>
<dbReference type="GO" id="GO:0008270">
    <property type="term" value="F:zinc ion binding"/>
    <property type="evidence" value="ECO:0007669"/>
    <property type="project" value="UniProtKB-UniRule"/>
</dbReference>
<keyword evidence="10 13" id="KW-0143">Chaperone</keyword>
<dbReference type="InterPro" id="IPR002939">
    <property type="entry name" value="DnaJ_C"/>
</dbReference>
<dbReference type="PROSITE" id="PS51188">
    <property type="entry name" value="ZF_CR"/>
    <property type="match status" value="1"/>
</dbReference>
<dbReference type="Proteomes" id="UP000070617">
    <property type="component" value="Unassembled WGS sequence"/>
</dbReference>
<evidence type="ECO:0000256" key="14">
    <source>
        <dbReference type="PROSITE-ProRule" id="PRU00546"/>
    </source>
</evidence>
<evidence type="ECO:0000256" key="3">
    <source>
        <dbReference type="ARBA" id="ARBA00022490"/>
    </source>
</evidence>
<keyword evidence="5 13" id="KW-0479">Metal-binding</keyword>
<gene>
    <name evidence="13" type="primary">dnaJ</name>
    <name evidence="17" type="ORF">HMPREF3206_01841</name>
</gene>
<dbReference type="GO" id="GO:0042026">
    <property type="term" value="P:protein refolding"/>
    <property type="evidence" value="ECO:0007669"/>
    <property type="project" value="TreeGrafter"/>
</dbReference>
<feature type="repeat" description="CXXCXGXG motif" evidence="13">
    <location>
        <begin position="233"/>
        <end position="240"/>
    </location>
</feature>
<evidence type="ECO:0000313" key="17">
    <source>
        <dbReference type="EMBL" id="KXA11965.1"/>
    </source>
</evidence>
<feature type="binding site" evidence="13">
    <location>
        <position position="193"/>
    </location>
    <ligand>
        <name>Zn(2+)</name>
        <dbReference type="ChEBI" id="CHEBI:29105"/>
        <label>2</label>
    </ligand>
</feature>
<dbReference type="STRING" id="134605.HMPREF3206_01841"/>
<comment type="subcellular location">
    <subcellularLocation>
        <location evidence="1 13">Cytoplasm</location>
    </subcellularLocation>
</comment>
<dbReference type="PROSITE" id="PS00636">
    <property type="entry name" value="DNAJ_1"/>
    <property type="match status" value="1"/>
</dbReference>
<dbReference type="GO" id="GO:0051082">
    <property type="term" value="F:unfolded protein binding"/>
    <property type="evidence" value="ECO:0007669"/>
    <property type="project" value="UniProtKB-UniRule"/>
</dbReference>
<evidence type="ECO:0000256" key="5">
    <source>
        <dbReference type="ARBA" id="ARBA00022723"/>
    </source>
</evidence>
<comment type="subunit">
    <text evidence="2 13">Homodimer.</text>
</comment>
<dbReference type="SMART" id="SM00271">
    <property type="entry name" value="DnaJ"/>
    <property type="match status" value="1"/>
</dbReference>
<dbReference type="GO" id="GO:0006260">
    <property type="term" value="P:DNA replication"/>
    <property type="evidence" value="ECO:0007669"/>
    <property type="project" value="UniProtKB-KW"/>
</dbReference>
<dbReference type="InterPro" id="IPR018253">
    <property type="entry name" value="DnaJ_domain_CS"/>
</dbReference>
<evidence type="ECO:0000313" key="18">
    <source>
        <dbReference type="Proteomes" id="UP000070617"/>
    </source>
</evidence>
<organism evidence="17 18">
    <name type="scientific">Fusobacterium equinum</name>
    <dbReference type="NCBI Taxonomy" id="134605"/>
    <lineage>
        <taxon>Bacteria</taxon>
        <taxon>Fusobacteriati</taxon>
        <taxon>Fusobacteriota</taxon>
        <taxon>Fusobacteriia</taxon>
        <taxon>Fusobacteriales</taxon>
        <taxon>Fusobacteriaceae</taxon>
        <taxon>Fusobacterium</taxon>
    </lineage>
</organism>
<proteinExistence type="inferred from homology"/>
<evidence type="ECO:0000256" key="11">
    <source>
        <dbReference type="ARBA" id="ARBA00061004"/>
    </source>
</evidence>
<feature type="binding site" evidence="13">
    <location>
        <position position="196"/>
    </location>
    <ligand>
        <name>Zn(2+)</name>
        <dbReference type="ChEBI" id="CHEBI:29105"/>
        <label>2</label>
    </ligand>
</feature>
<comment type="function">
    <text evidence="13">Participates actively in the response to hyperosmotic and heat shock by preventing the aggregation of stress-denatured proteins and by disaggregating proteins, also in an autonomous, DnaK-independent fashion. Unfolded proteins bind initially to DnaJ; upon interaction with the DnaJ-bound protein, DnaK hydrolyzes its bound ATP, resulting in the formation of a stable complex. GrpE releases ADP from DnaK; ATP binding to DnaK triggers the release of the substrate protein, thus completing the reaction cycle. Several rounds of ATP-dependent interactions between DnaJ, DnaK and GrpE are required for fully efficient folding. Also involved, together with DnaK and GrpE, in the DNA replication of plasmids through activation of initiation proteins.</text>
</comment>
<protein>
    <recommendedName>
        <fullName evidence="12 13">Chaperone protein DnaJ</fullName>
    </recommendedName>
</protein>
<evidence type="ECO:0000256" key="2">
    <source>
        <dbReference type="ARBA" id="ARBA00011738"/>
    </source>
</evidence>
<keyword evidence="18" id="KW-1185">Reference proteome</keyword>
<dbReference type="PATRIC" id="fig|134605.3.peg.1820"/>
<keyword evidence="4 13" id="KW-0235">DNA replication</keyword>
<evidence type="ECO:0000256" key="10">
    <source>
        <dbReference type="ARBA" id="ARBA00023186"/>
    </source>
</evidence>
<feature type="repeat" description="CXXCXGXG motif" evidence="13">
    <location>
        <begin position="219"/>
        <end position="226"/>
    </location>
</feature>
<dbReference type="InterPro" id="IPR008971">
    <property type="entry name" value="HSP40/DnaJ_pept-bd"/>
</dbReference>
<dbReference type="InterPro" id="IPR036410">
    <property type="entry name" value="HSP_DnaJ_Cys-rich_dom_sf"/>
</dbReference>
<dbReference type="GO" id="GO:0005524">
    <property type="term" value="F:ATP binding"/>
    <property type="evidence" value="ECO:0007669"/>
    <property type="project" value="InterPro"/>
</dbReference>
<comment type="caution">
    <text evidence="17">The sequence shown here is derived from an EMBL/GenBank/DDBJ whole genome shotgun (WGS) entry which is preliminary data.</text>
</comment>
<dbReference type="CDD" id="cd10747">
    <property type="entry name" value="DnaJ_C"/>
    <property type="match status" value="1"/>
</dbReference>
<evidence type="ECO:0000259" key="16">
    <source>
        <dbReference type="PROSITE" id="PS51188"/>
    </source>
</evidence>
<feature type="binding site" evidence="13">
    <location>
        <position position="219"/>
    </location>
    <ligand>
        <name>Zn(2+)</name>
        <dbReference type="ChEBI" id="CHEBI:29105"/>
        <label>2</label>
    </ligand>
</feature>
<dbReference type="PROSITE" id="PS50076">
    <property type="entry name" value="DNAJ_2"/>
    <property type="match status" value="1"/>
</dbReference>
<feature type="binding site" evidence="13">
    <location>
        <position position="177"/>
    </location>
    <ligand>
        <name>Zn(2+)</name>
        <dbReference type="ChEBI" id="CHEBI:29105"/>
        <label>1</label>
    </ligand>
</feature>
<keyword evidence="6 13" id="KW-0677">Repeat</keyword>
<feature type="repeat" description="CXXCXGXG motif" evidence="13">
    <location>
        <begin position="177"/>
        <end position="184"/>
    </location>
</feature>
<dbReference type="GO" id="GO:0005737">
    <property type="term" value="C:cytoplasm"/>
    <property type="evidence" value="ECO:0007669"/>
    <property type="project" value="UniProtKB-SubCell"/>
</dbReference>
<feature type="binding site" evidence="13">
    <location>
        <position position="222"/>
    </location>
    <ligand>
        <name>Zn(2+)</name>
        <dbReference type="ChEBI" id="CHEBI:29105"/>
        <label>2</label>
    </ligand>
</feature>
<dbReference type="Pfam" id="PF00226">
    <property type="entry name" value="DnaJ"/>
    <property type="match status" value="1"/>
</dbReference>
<reference evidence="18" key="1">
    <citation type="submission" date="2016-01" db="EMBL/GenBank/DDBJ databases">
        <authorList>
            <person name="Mitreva M."/>
            <person name="Pepin K.H."/>
            <person name="Mihindukulasuriya K.A."/>
            <person name="Fulton R."/>
            <person name="Fronick C."/>
            <person name="O'Laughlin M."/>
            <person name="Miner T."/>
            <person name="Herter B."/>
            <person name="Rosa B.A."/>
            <person name="Cordes M."/>
            <person name="Tomlinson C."/>
            <person name="Wollam A."/>
            <person name="Palsikar V.B."/>
            <person name="Mardis E.R."/>
            <person name="Wilson R.K."/>
        </authorList>
    </citation>
    <scope>NUCLEOTIDE SEQUENCE [LARGE SCALE GENOMIC DNA]</scope>
    <source>
        <strain evidence="18">CMW8396</strain>
    </source>
</reference>
<keyword evidence="9 13" id="KW-0346">Stress response</keyword>
<accession>A0A133N6Q2</accession>
<dbReference type="InterPro" id="IPR001623">
    <property type="entry name" value="DnaJ_domain"/>
</dbReference>
<keyword evidence="7 13" id="KW-0863">Zinc-finger</keyword>
<keyword evidence="8 13" id="KW-0862">Zinc</keyword>
<dbReference type="FunFam" id="1.10.287.110:FF:000031">
    <property type="entry name" value="Molecular chaperone DnaJ"/>
    <property type="match status" value="1"/>
</dbReference>
<dbReference type="InterPro" id="IPR001305">
    <property type="entry name" value="HSP_DnaJ_Cys-rich_dom"/>
</dbReference>
<feature type="domain" description="J" evidence="15">
    <location>
        <begin position="26"/>
        <end position="96"/>
    </location>
</feature>
<dbReference type="CDD" id="cd10719">
    <property type="entry name" value="DnaJ_zf"/>
    <property type="match status" value="1"/>
</dbReference>
<dbReference type="FunFam" id="2.10.230.10:FF:000002">
    <property type="entry name" value="Molecular chaperone DnaJ"/>
    <property type="match status" value="1"/>
</dbReference>
<comment type="domain">
    <text evidence="13">The J domain is necessary and sufficient to stimulate DnaK ATPase activity. Zinc center 1 plays an important role in the autonomous, DnaK-independent chaperone activity of DnaJ. Zinc center 2 is essential for interaction with DnaK and for DnaJ activity.</text>
</comment>
<dbReference type="Gene3D" id="2.10.230.10">
    <property type="entry name" value="Heat shock protein DnaJ, cysteine-rich domain"/>
    <property type="match status" value="1"/>
</dbReference>
<dbReference type="Gene3D" id="1.10.287.110">
    <property type="entry name" value="DnaJ domain"/>
    <property type="match status" value="1"/>
</dbReference>
<feature type="repeat" description="CXXCXGXG motif" evidence="13">
    <location>
        <begin position="193"/>
        <end position="200"/>
    </location>
</feature>
<evidence type="ECO:0000256" key="12">
    <source>
        <dbReference type="ARBA" id="ARBA00067609"/>
    </source>
</evidence>
<evidence type="ECO:0000256" key="13">
    <source>
        <dbReference type="HAMAP-Rule" id="MF_01152"/>
    </source>
</evidence>
<evidence type="ECO:0000256" key="6">
    <source>
        <dbReference type="ARBA" id="ARBA00022737"/>
    </source>
</evidence>
<dbReference type="NCBIfam" id="NF008035">
    <property type="entry name" value="PRK10767.1"/>
    <property type="match status" value="1"/>
</dbReference>
<dbReference type="GO" id="GO:0031072">
    <property type="term" value="F:heat shock protein binding"/>
    <property type="evidence" value="ECO:0007669"/>
    <property type="project" value="InterPro"/>
</dbReference>
<dbReference type="PRINTS" id="PR00625">
    <property type="entry name" value="JDOMAIN"/>
</dbReference>
<evidence type="ECO:0000256" key="1">
    <source>
        <dbReference type="ARBA" id="ARBA00004496"/>
    </source>
</evidence>
<dbReference type="SUPFAM" id="SSF46565">
    <property type="entry name" value="Chaperone J-domain"/>
    <property type="match status" value="1"/>
</dbReference>
<dbReference type="CDD" id="cd06257">
    <property type="entry name" value="DnaJ"/>
    <property type="match status" value="1"/>
</dbReference>
<dbReference type="PANTHER" id="PTHR43096:SF48">
    <property type="entry name" value="CHAPERONE PROTEIN DNAJ"/>
    <property type="match status" value="1"/>
</dbReference>
<sequence>MLIKSDKILQRCKRVIEEGVFMEKRDYYEVLGVTKGSSEGEIKKAYRKAAMKYHPDKYTNASEQEKKAAEDKFKEVNEAYQVLSDPQKKQQYDQFGHAAFEQGAGGFGGGFGGGFEDLGDIFGDLFGSAFGGGFGGSSRRRSSVQPGDDLRLQVEITLEEANTGVEKTVKYNRKGKCTHCDGTGAEDKKVKQCSKCHGTGRIQVQQRTPFGVFQNVSECPDCHGTGKISEKKCTHCHGTGAEKEKIEKTVKIPAGIDDGQKLKLTGMGDASITGGAFGDLYVHVRVKPHPIFERNDIDLYCDVPITFATAVAGGEIEVPTLTGKKKVKIAAGTQTGKMMKLSGEGMKSLRGNYHGDLLIRLNIETPTNLTKHQMELLQKFEESLEEKNYPKRKGLFDKIKDLFQ</sequence>
<dbReference type="InterPro" id="IPR036869">
    <property type="entry name" value="J_dom_sf"/>
</dbReference>